<dbReference type="SUPFAM" id="SSF56024">
    <property type="entry name" value="Phospholipase D/nuclease"/>
    <property type="match status" value="2"/>
</dbReference>
<dbReference type="Pfam" id="PF00614">
    <property type="entry name" value="PLDc"/>
    <property type="match status" value="1"/>
</dbReference>
<feature type="domain" description="PLD phosphodiesterase" evidence="6">
    <location>
        <begin position="402"/>
        <end position="429"/>
    </location>
</feature>
<evidence type="ECO:0000256" key="4">
    <source>
        <dbReference type="ARBA" id="ARBA00022525"/>
    </source>
</evidence>
<gene>
    <name evidence="7" type="ORF">JDO7802_00092</name>
</gene>
<proteinExistence type="predicted"/>
<dbReference type="SMART" id="SM00155">
    <property type="entry name" value="PLDc"/>
    <property type="match status" value="2"/>
</dbReference>
<dbReference type="EMBL" id="CXSU01000004">
    <property type="protein sequence ID" value="CTQ48091.1"/>
    <property type="molecule type" value="Genomic_DNA"/>
</dbReference>
<evidence type="ECO:0000256" key="2">
    <source>
        <dbReference type="ARBA" id="ARBA00004613"/>
    </source>
</evidence>
<evidence type="ECO:0000313" key="8">
    <source>
        <dbReference type="Proteomes" id="UP000049222"/>
    </source>
</evidence>
<dbReference type="InterPro" id="IPR025202">
    <property type="entry name" value="PLD-like_dom"/>
</dbReference>
<feature type="domain" description="PLD phosphodiesterase" evidence="6">
    <location>
        <begin position="191"/>
        <end position="218"/>
    </location>
</feature>
<evidence type="ECO:0000259" key="6">
    <source>
        <dbReference type="PROSITE" id="PS50035"/>
    </source>
</evidence>
<sequence>MADMLQSDRRSAIPLLTAGQAYPAFESLMLNAQTRVAMSFRVFEPLTTLRSPEGLRIGKDWVDLIAHTLARGVAIDLVISDFDVIVRADYHARATRCLRQVIAAGEMSGRPDLLRVSTSLHPAKIGLLPSVALWPRARGNLKRIVAELNAKTPAARAREWALMPQLHDLLDRDDDDEGRVARRSWKMPRLTQVTHHQKLAVADGKRLYIGGLDLNERRYDTTRHERPASETWHDLQLLIEGPIAAAAEAHLRSFRDVTEGASPPKTPGLLRTLSRARRDTMLRMSPHSVLREIVKEHRVQVRKAQRLIYLETQFMRDKGFARDLARRALAEPDLGLILILPAAPDDIAFQGNQGPDARYGEYLQAKCIDILQRAFGDRVFIGSPGQKRAAESEGRATIYGAPLVYLHAKVSIFDTRAAIVSSANLNGRSLHWDTEAGVLLDYPDQVADLRDQCFAHWLTGPVSDDLSNPATAVAAWRDRARANIALPPSDRRGFILPYASGPARRFGRSLPGIPEEMV</sequence>
<dbReference type="CDD" id="cd09105">
    <property type="entry name" value="PLDc_vPLD1_2_like_2"/>
    <property type="match status" value="1"/>
</dbReference>
<evidence type="ECO:0000256" key="5">
    <source>
        <dbReference type="ARBA" id="ARBA00029594"/>
    </source>
</evidence>
<dbReference type="AlphaFoldDB" id="A0A0M6YCK4"/>
<dbReference type="RefSeq" id="WP_055081740.1">
    <property type="nucleotide sequence ID" value="NZ_CXSU01000004.1"/>
</dbReference>
<dbReference type="PANTHER" id="PTHR21248">
    <property type="entry name" value="CARDIOLIPIN SYNTHASE"/>
    <property type="match status" value="1"/>
</dbReference>
<dbReference type="OrthoDB" id="8828485at2"/>
<evidence type="ECO:0000256" key="3">
    <source>
        <dbReference type="ARBA" id="ARBA00018392"/>
    </source>
</evidence>
<accession>A0A0M6YCK4</accession>
<dbReference type="Proteomes" id="UP000049222">
    <property type="component" value="Unassembled WGS sequence"/>
</dbReference>
<evidence type="ECO:0000256" key="1">
    <source>
        <dbReference type="ARBA" id="ARBA00003145"/>
    </source>
</evidence>
<dbReference type="GO" id="GO:0032049">
    <property type="term" value="P:cardiolipin biosynthetic process"/>
    <property type="evidence" value="ECO:0007669"/>
    <property type="project" value="UniProtKB-ARBA"/>
</dbReference>
<keyword evidence="8" id="KW-1185">Reference proteome</keyword>
<comment type="subcellular location">
    <subcellularLocation>
        <location evidence="2">Secreted</location>
    </subcellularLocation>
</comment>
<comment type="function">
    <text evidence="1">Could be a virulence factor.</text>
</comment>
<name>A0A0M6YCK4_9RHOB</name>
<protein>
    <recommendedName>
        <fullName evidence="3">Phospholipase D</fullName>
    </recommendedName>
    <alternativeName>
        <fullName evidence="5">Choline phosphatase</fullName>
    </alternativeName>
</protein>
<dbReference type="GO" id="GO:0005576">
    <property type="term" value="C:extracellular region"/>
    <property type="evidence" value="ECO:0007669"/>
    <property type="project" value="UniProtKB-SubCell"/>
</dbReference>
<dbReference type="GO" id="GO:0030572">
    <property type="term" value="F:phosphatidyltransferase activity"/>
    <property type="evidence" value="ECO:0007669"/>
    <property type="project" value="UniProtKB-ARBA"/>
</dbReference>
<dbReference type="STRING" id="420998.JDO7802_00092"/>
<evidence type="ECO:0000313" key="7">
    <source>
        <dbReference type="EMBL" id="CTQ48091.1"/>
    </source>
</evidence>
<dbReference type="PANTHER" id="PTHR21248:SF22">
    <property type="entry name" value="PHOSPHOLIPASE D"/>
    <property type="match status" value="1"/>
</dbReference>
<reference evidence="7 8" key="1">
    <citation type="submission" date="2015-07" db="EMBL/GenBank/DDBJ databases">
        <authorList>
            <person name="Noorani M."/>
        </authorList>
    </citation>
    <scope>NUCLEOTIDE SEQUENCE [LARGE SCALE GENOMIC DNA]</scope>
    <source>
        <strain evidence="7 8">CECT 7802</strain>
    </source>
</reference>
<organism evidence="7 8">
    <name type="scientific">Jannaschia donghaensis</name>
    <dbReference type="NCBI Taxonomy" id="420998"/>
    <lineage>
        <taxon>Bacteria</taxon>
        <taxon>Pseudomonadati</taxon>
        <taxon>Pseudomonadota</taxon>
        <taxon>Alphaproteobacteria</taxon>
        <taxon>Rhodobacterales</taxon>
        <taxon>Roseobacteraceae</taxon>
        <taxon>Jannaschia</taxon>
    </lineage>
</organism>
<dbReference type="Gene3D" id="3.30.870.10">
    <property type="entry name" value="Endonuclease Chain A"/>
    <property type="match status" value="2"/>
</dbReference>
<keyword evidence="4" id="KW-0964">Secreted</keyword>
<dbReference type="PROSITE" id="PS50035">
    <property type="entry name" value="PLD"/>
    <property type="match status" value="2"/>
</dbReference>
<dbReference type="Pfam" id="PF13091">
    <property type="entry name" value="PLDc_2"/>
    <property type="match status" value="1"/>
</dbReference>
<dbReference type="InterPro" id="IPR001736">
    <property type="entry name" value="PLipase_D/transphosphatidylase"/>
</dbReference>